<dbReference type="InterPro" id="IPR012337">
    <property type="entry name" value="RNaseH-like_sf"/>
</dbReference>
<dbReference type="PANTHER" id="PTHR47481">
    <property type="match status" value="1"/>
</dbReference>
<proteinExistence type="predicted"/>
<keyword evidence="4" id="KW-1185">Reference proteome</keyword>
<dbReference type="Proteomes" id="UP001172457">
    <property type="component" value="Chromosome 7"/>
</dbReference>
<dbReference type="PANTHER" id="PTHR47481:SF41">
    <property type="entry name" value="COPIA-LIKE POLYPROTEIN_RETROTRANSPOSON"/>
    <property type="match status" value="1"/>
</dbReference>
<dbReference type="EMBL" id="JARYMX010000007">
    <property type="protein sequence ID" value="KAJ9540483.1"/>
    <property type="molecule type" value="Genomic_DNA"/>
</dbReference>
<feature type="region of interest" description="Disordered" evidence="1">
    <location>
        <begin position="819"/>
        <end position="877"/>
    </location>
</feature>
<protein>
    <recommendedName>
        <fullName evidence="2">Integrase catalytic domain-containing protein</fullName>
    </recommendedName>
</protein>
<dbReference type="InterPro" id="IPR043502">
    <property type="entry name" value="DNA/RNA_pol_sf"/>
</dbReference>
<dbReference type="InterPro" id="IPR013103">
    <property type="entry name" value="RVT_2"/>
</dbReference>
<dbReference type="Pfam" id="PF25597">
    <property type="entry name" value="SH3_retrovirus"/>
    <property type="match status" value="1"/>
</dbReference>
<dbReference type="GO" id="GO:0003676">
    <property type="term" value="F:nucleic acid binding"/>
    <property type="evidence" value="ECO:0007669"/>
    <property type="project" value="InterPro"/>
</dbReference>
<dbReference type="InterPro" id="IPR025724">
    <property type="entry name" value="GAG-pre-integrase_dom"/>
</dbReference>
<feature type="region of interest" description="Disordered" evidence="1">
    <location>
        <begin position="338"/>
        <end position="368"/>
    </location>
</feature>
<dbReference type="InterPro" id="IPR001584">
    <property type="entry name" value="Integrase_cat-core"/>
</dbReference>
<comment type="caution">
    <text evidence="3">The sequence shown here is derived from an EMBL/GenBank/DDBJ whole genome shotgun (WGS) entry which is preliminary data.</text>
</comment>
<gene>
    <name evidence="3" type="ORF">OSB04_026989</name>
</gene>
<dbReference type="InterPro" id="IPR036397">
    <property type="entry name" value="RNaseH_sf"/>
</dbReference>
<dbReference type="Pfam" id="PF14223">
    <property type="entry name" value="Retrotran_gag_2"/>
    <property type="match status" value="1"/>
</dbReference>
<evidence type="ECO:0000256" key="1">
    <source>
        <dbReference type="SAM" id="MobiDB-lite"/>
    </source>
</evidence>
<dbReference type="InterPro" id="IPR057670">
    <property type="entry name" value="SH3_retrovirus"/>
</dbReference>
<feature type="compositionally biased region" description="Basic residues" evidence="1">
    <location>
        <begin position="294"/>
        <end position="303"/>
    </location>
</feature>
<evidence type="ECO:0000313" key="4">
    <source>
        <dbReference type="Proteomes" id="UP001172457"/>
    </source>
</evidence>
<organism evidence="3 4">
    <name type="scientific">Centaurea solstitialis</name>
    <name type="common">yellow star-thistle</name>
    <dbReference type="NCBI Taxonomy" id="347529"/>
    <lineage>
        <taxon>Eukaryota</taxon>
        <taxon>Viridiplantae</taxon>
        <taxon>Streptophyta</taxon>
        <taxon>Embryophyta</taxon>
        <taxon>Tracheophyta</taxon>
        <taxon>Spermatophyta</taxon>
        <taxon>Magnoliopsida</taxon>
        <taxon>eudicotyledons</taxon>
        <taxon>Gunneridae</taxon>
        <taxon>Pentapetalae</taxon>
        <taxon>asterids</taxon>
        <taxon>campanulids</taxon>
        <taxon>Asterales</taxon>
        <taxon>Asteraceae</taxon>
        <taxon>Carduoideae</taxon>
        <taxon>Cardueae</taxon>
        <taxon>Centaureinae</taxon>
        <taxon>Centaurea</taxon>
    </lineage>
</organism>
<dbReference type="Pfam" id="PF07727">
    <property type="entry name" value="RVT_2"/>
    <property type="match status" value="1"/>
</dbReference>
<feature type="compositionally biased region" description="Pro residues" evidence="1">
    <location>
        <begin position="839"/>
        <end position="856"/>
    </location>
</feature>
<dbReference type="Pfam" id="PF13976">
    <property type="entry name" value="gag_pre-integrs"/>
    <property type="match status" value="1"/>
</dbReference>
<dbReference type="CDD" id="cd09272">
    <property type="entry name" value="RNase_HI_RT_Ty1"/>
    <property type="match status" value="1"/>
</dbReference>
<name>A0AA38SKD4_9ASTR</name>
<dbReference type="GO" id="GO:0015074">
    <property type="term" value="P:DNA integration"/>
    <property type="evidence" value="ECO:0007669"/>
    <property type="project" value="InterPro"/>
</dbReference>
<dbReference type="Pfam" id="PF00665">
    <property type="entry name" value="rve"/>
    <property type="match status" value="1"/>
</dbReference>
<dbReference type="SUPFAM" id="SSF56672">
    <property type="entry name" value="DNA/RNA polymerases"/>
    <property type="match status" value="1"/>
</dbReference>
<dbReference type="Gene3D" id="3.30.420.10">
    <property type="entry name" value="Ribonuclease H-like superfamily/Ribonuclease H"/>
    <property type="match status" value="1"/>
</dbReference>
<feature type="compositionally biased region" description="Polar residues" evidence="1">
    <location>
        <begin position="343"/>
        <end position="354"/>
    </location>
</feature>
<evidence type="ECO:0000313" key="3">
    <source>
        <dbReference type="EMBL" id="KAJ9540483.1"/>
    </source>
</evidence>
<feature type="domain" description="Integrase catalytic" evidence="2">
    <location>
        <begin position="562"/>
        <end position="727"/>
    </location>
</feature>
<reference evidence="3" key="1">
    <citation type="submission" date="2023-03" db="EMBL/GenBank/DDBJ databases">
        <title>Chromosome-scale reference genome and RAD-based genetic map of yellow starthistle (Centaurea solstitialis) reveal putative structural variation and QTLs associated with invader traits.</title>
        <authorList>
            <person name="Reatini B."/>
            <person name="Cang F.A."/>
            <person name="Jiang Q."/>
            <person name="Mckibben M.T.W."/>
            <person name="Barker M.S."/>
            <person name="Rieseberg L.H."/>
            <person name="Dlugosch K.M."/>
        </authorList>
    </citation>
    <scope>NUCLEOTIDE SEQUENCE</scope>
    <source>
        <strain evidence="3">CAN-66</strain>
        <tissue evidence="3">Leaf</tissue>
    </source>
</reference>
<dbReference type="PROSITE" id="PS50994">
    <property type="entry name" value="INTEGRASE"/>
    <property type="match status" value="1"/>
</dbReference>
<sequence length="1418" mass="159233">MYVILIVFRCNKVSKKINALIVKVASKNHCTTIVIRPGSVSFPKPVRLPLYLSFMASEDKNNEKPFGITNIKAFVPLTLDLDQLNYDAWCELFRTHCHGFGVLGHIDGSSRPTDDDDAIWHRLDSLVKLWIYSTISQSLLQMILKKHSSAYQVWTALESLFRDNKDARAIELENELRSLVLGDRNITAYCHQIKTISDLLANIDSPVPEKTLVTYLINGLSDKFEHIATIIRHQSPMPSFLQARSMLLLEEQRLTRTRPHLAQHDDHSSSPAALVTGSTSSGHQFRRTPPSTRGRGRGQHPRRNNGGPTNPFPNPQPRPNTPPYPWPMFWPTFNPWNFPRPAGQTSHRQQQPTHQGAGLLGSAPTSPSAMLATTQSTMQPPWTWFPSMDNNQATTLPEAFNAFSLNEPAADTDWYMDTGATSHLASDAGKLDTILNKNIISSVFVGNGAPIKVTHTGHTTLTNPYRPLHLHNVLDYQTRETLLRCDSSGDLYPAILPASSVALVSTRSSIWHQRLGHPGSHVFQSLVSSGSIHCNKGIPPVSCQACQLGKHTRLPFSISESVVNFPFEIVHSDLWTSPVLSISGIKYYIIFLDHFTHFLWVYPLRKKSDAFAKLLHFRAYIKNQFGRDIKYFQCDHGGEFDNSSVHNFFASNGIQFRFSCPRTSQQNGKSERMLRSINNIIRTLLFQAHMPPTFWVEALHVATHLLNILPSTSINNEIPFVRLFNKSPSYNHLRVFGCLCYPHLPSPHKLAPRSTPCVFLGYPINHRGYRCLDLSTRKIIISRHVVFNETIFPFGSMTPSSPPSYDFLDYSFDSTPISRSLRESPSAVTPIPTSTTQPNHPPPDPTNPEPPLPITSPPTTSTMPTPPLPPTNTSTHPMVTRAKSGITKPTQRLNLHTTIESPLPRSHIQAMSDPNWLRAMKTEYNALISNGTWLLVPRPTGVNVVRSMWLFKKKYNADGSLDRYKARLVANGKSQRPGIDCFETFSPVVKPATIRTVLSLAVTRKWPIHQLDVKNAFLHGSLSETVYMHQPPGFHDSQHPDYVCHLRKSLYGLKQAPRAWFQRFATFITRLGFSHSRCDSSLFIYQRGDHMAYLLLYVDDIVLTASSDTLLHHIIKCLSAEFAMTDLGSLSYFLGISATRTDSGLFLSQQKYAAEIIARAQMSNCKPSRTPTDTQYKLDSSGPPVDDPVLYRSLAGALQYLTFTRPDITYAVQQVCLFMHDPREPHFTALKRIIRYLRGTMDLGLQLHVSKTSSLVAYSDADWGGCPVTRRSTSGYCVFLGDNLVSWSSKRQATISRSSAEAEYRGVANAVAETCWLRNLLRELHSSPSKATIVYCDNVSDVYLSSNPVQHQRTKHIEIDIHFVRDKVAMGHLRVIHVPSSSQYADIFTKGLPFTLFSDFRDSLSVRSLATPPTAGAY</sequence>
<evidence type="ECO:0000259" key="2">
    <source>
        <dbReference type="PROSITE" id="PS50994"/>
    </source>
</evidence>
<feature type="compositionally biased region" description="Pro residues" evidence="1">
    <location>
        <begin position="310"/>
        <end position="326"/>
    </location>
</feature>
<feature type="region of interest" description="Disordered" evidence="1">
    <location>
        <begin position="259"/>
        <end position="326"/>
    </location>
</feature>
<accession>A0AA38SKD4</accession>
<dbReference type="SUPFAM" id="SSF53098">
    <property type="entry name" value="Ribonuclease H-like"/>
    <property type="match status" value="1"/>
</dbReference>